<dbReference type="AlphaFoldDB" id="A0A212LC56"/>
<dbReference type="EMBL" id="FMJD01000005">
    <property type="protein sequence ID" value="SCM75115.1"/>
    <property type="molecule type" value="Genomic_DNA"/>
</dbReference>
<organism evidence="2">
    <name type="scientific">uncultured Pleomorphomonas sp</name>
    <dbReference type="NCBI Taxonomy" id="442121"/>
    <lineage>
        <taxon>Bacteria</taxon>
        <taxon>Pseudomonadati</taxon>
        <taxon>Pseudomonadota</taxon>
        <taxon>Alphaproteobacteria</taxon>
        <taxon>Hyphomicrobiales</taxon>
        <taxon>Pleomorphomonadaceae</taxon>
        <taxon>Pleomorphomonas</taxon>
        <taxon>environmental samples</taxon>
    </lineage>
</organism>
<reference evidence="2" key="1">
    <citation type="submission" date="2016-08" db="EMBL/GenBank/DDBJ databases">
        <authorList>
            <person name="Seilhamer J.J."/>
        </authorList>
    </citation>
    <scope>NUCLEOTIDE SEQUENCE</scope>
    <source>
        <strain evidence="2">86</strain>
    </source>
</reference>
<evidence type="ECO:0000313" key="2">
    <source>
        <dbReference type="EMBL" id="SCM75115.1"/>
    </source>
</evidence>
<proteinExistence type="predicted"/>
<accession>A0A212LC56</accession>
<name>A0A212LC56_9HYPH</name>
<sequence>MREIRYQLSNEYFDHLNDLRSSIEVNQRHGFKVVFNPVREEMSTDSEIEMLKLQRDFGIETIEWIG</sequence>
<dbReference type="RefSeq" id="WP_288195427.1">
    <property type="nucleotide sequence ID" value="NZ_LT608334.1"/>
</dbReference>
<protein>
    <submittedName>
        <fullName evidence="2">Uncharacterized protein</fullName>
    </submittedName>
</protein>
<dbReference type="EMBL" id="FMJD01000001">
    <property type="protein sequence ID" value="SCM70053.1"/>
    <property type="molecule type" value="Genomic_DNA"/>
</dbReference>
<gene>
    <name evidence="1" type="ORF">KL86PLE_10019</name>
    <name evidence="2" type="ORF">KL86PLE_130516</name>
</gene>
<evidence type="ECO:0000313" key="1">
    <source>
        <dbReference type="EMBL" id="SCM70053.1"/>
    </source>
</evidence>